<evidence type="ECO:0000259" key="5">
    <source>
        <dbReference type="Pfam" id="PF07859"/>
    </source>
</evidence>
<keyword evidence="4" id="KW-0812">Transmembrane</keyword>
<dbReference type="STRING" id="2020962.A0A2N1J8V4"/>
<dbReference type="AlphaFoldDB" id="A0A2N1J8V4"/>
<protein>
    <recommendedName>
        <fullName evidence="5">Alpha/beta hydrolase fold-3 domain-containing protein</fullName>
    </recommendedName>
</protein>
<dbReference type="InterPro" id="IPR029058">
    <property type="entry name" value="AB_hydrolase_fold"/>
</dbReference>
<dbReference type="Gene3D" id="3.40.50.1820">
    <property type="entry name" value="alpha/beta hydrolase"/>
    <property type="match status" value="1"/>
</dbReference>
<dbReference type="InterPro" id="IPR050300">
    <property type="entry name" value="GDXG_lipolytic_enzyme"/>
</dbReference>
<keyword evidence="1" id="KW-0378">Hydrolase</keyword>
<dbReference type="OrthoDB" id="2152029at2759"/>
<evidence type="ECO:0000256" key="1">
    <source>
        <dbReference type="ARBA" id="ARBA00022801"/>
    </source>
</evidence>
<keyword evidence="4" id="KW-0472">Membrane</keyword>
<comment type="catalytic activity">
    <reaction evidence="2">
        <text>a diacylglycerol + H2O = a monoacylglycerol + a fatty acid + H(+)</text>
        <dbReference type="Rhea" id="RHEA:32731"/>
        <dbReference type="ChEBI" id="CHEBI:15377"/>
        <dbReference type="ChEBI" id="CHEBI:15378"/>
        <dbReference type="ChEBI" id="CHEBI:17408"/>
        <dbReference type="ChEBI" id="CHEBI:18035"/>
        <dbReference type="ChEBI" id="CHEBI:28868"/>
    </reaction>
</comment>
<evidence type="ECO:0000256" key="4">
    <source>
        <dbReference type="SAM" id="Phobius"/>
    </source>
</evidence>
<dbReference type="Pfam" id="PF07859">
    <property type="entry name" value="Abhydrolase_3"/>
    <property type="match status" value="1"/>
</dbReference>
<evidence type="ECO:0000313" key="7">
    <source>
        <dbReference type="Proteomes" id="UP000232875"/>
    </source>
</evidence>
<reference evidence="6 7" key="1">
    <citation type="submission" date="2017-10" db="EMBL/GenBank/DDBJ databases">
        <title>A novel species of cold-tolerant Malassezia isolated from bats.</title>
        <authorList>
            <person name="Lorch J.M."/>
            <person name="Palmer J.M."/>
            <person name="Vanderwolf K.J."/>
            <person name="Schmidt K.Z."/>
            <person name="Verant M.L."/>
            <person name="Weller T.J."/>
            <person name="Blehert D.S."/>
        </authorList>
    </citation>
    <scope>NUCLEOTIDE SEQUENCE [LARGE SCALE GENOMIC DNA]</scope>
    <source>
        <strain evidence="6 7">NWHC:44797-103</strain>
    </source>
</reference>
<keyword evidence="4" id="KW-1133">Transmembrane helix</keyword>
<gene>
    <name evidence="6" type="ORF">MVES_002814</name>
</gene>
<dbReference type="PANTHER" id="PTHR48081:SF26">
    <property type="entry name" value="ALPHA_BETA HYDROLASE FOLD-3 DOMAIN-CONTAINING PROTEIN"/>
    <property type="match status" value="1"/>
</dbReference>
<name>A0A2N1J8V4_9BASI</name>
<dbReference type="InterPro" id="IPR013094">
    <property type="entry name" value="AB_hydrolase_3"/>
</dbReference>
<dbReference type="SUPFAM" id="SSF53474">
    <property type="entry name" value="alpha/beta-Hydrolases"/>
    <property type="match status" value="1"/>
</dbReference>
<evidence type="ECO:0000256" key="3">
    <source>
        <dbReference type="ARBA" id="ARBA00048461"/>
    </source>
</evidence>
<evidence type="ECO:0000256" key="2">
    <source>
        <dbReference type="ARBA" id="ARBA00047591"/>
    </source>
</evidence>
<keyword evidence="7" id="KW-1185">Reference proteome</keyword>
<organism evidence="6 7">
    <name type="scientific">Malassezia vespertilionis</name>
    <dbReference type="NCBI Taxonomy" id="2020962"/>
    <lineage>
        <taxon>Eukaryota</taxon>
        <taxon>Fungi</taxon>
        <taxon>Dikarya</taxon>
        <taxon>Basidiomycota</taxon>
        <taxon>Ustilaginomycotina</taxon>
        <taxon>Malasseziomycetes</taxon>
        <taxon>Malasseziales</taxon>
        <taxon>Malasseziaceae</taxon>
        <taxon>Malassezia</taxon>
    </lineage>
</organism>
<evidence type="ECO:0000313" key="6">
    <source>
        <dbReference type="EMBL" id="PKI82966.1"/>
    </source>
</evidence>
<dbReference type="Proteomes" id="UP000232875">
    <property type="component" value="Unassembled WGS sequence"/>
</dbReference>
<dbReference type="EMBL" id="KZ454992">
    <property type="protein sequence ID" value="PKI82966.1"/>
    <property type="molecule type" value="Genomic_DNA"/>
</dbReference>
<proteinExistence type="predicted"/>
<sequence>MDANAVPVPIVEVTCSNGEYPMVEPLSDKVSVGGVEFGESMERMHSNTTVSSPTEQAPRQIFPPSISLLPKQASLLVSGIRRPSFVPSIDFPNQGRGCMSEFDLKPPVWAYQPLKALYTVYFILITALIYLPFQAIVQMFRSNRGNPDWSWKRSMMVSFFRSCIVYICNTRVILTKQPPTTPPKLEKSEFVWLEPKDHINVGVAAHPSKECSDIRGELLRAMRLQGVSSKRISGYWFSTPGTHITISTPPRENEFVLYHLHGGAYWMGTSHENSQTAAMDMGILQRIAKDESAKVLLQRAFTLEYRLANHTDHTHGSYPAALVDALVGYLYLTRTCGFAPKNVIFTGDSSGGNLALALCRYLRDEKVAPMPGFLLLISPWCDVSRSHSGPLHAPNSFSSTVMNKASDIIDSSSKYRNTAVSALLGALPAREAYLNPYISPVSLHLDSEHGAKPPFWGFLGFPEHVYILTGNSELNTEQHVTLAHRMAQGTHRGRPEYTGDRTSEGGDLHEYTWRDNFPRSHHALNRQTLNEVQGYDNPALEDRDVALDECKTGIHVFPLFSWFEPERGQALDRIVQWIEQKAFPSS</sequence>
<feature type="transmembrane region" description="Helical" evidence="4">
    <location>
        <begin position="116"/>
        <end position="133"/>
    </location>
</feature>
<dbReference type="PANTHER" id="PTHR48081">
    <property type="entry name" value="AB HYDROLASE SUPERFAMILY PROTEIN C4A8.06C"/>
    <property type="match status" value="1"/>
</dbReference>
<feature type="domain" description="Alpha/beta hydrolase fold-3" evidence="5">
    <location>
        <begin position="258"/>
        <end position="403"/>
    </location>
</feature>
<dbReference type="GO" id="GO:0016787">
    <property type="term" value="F:hydrolase activity"/>
    <property type="evidence" value="ECO:0007669"/>
    <property type="project" value="UniProtKB-KW"/>
</dbReference>
<accession>A0A2N1J8V4</accession>
<comment type="catalytic activity">
    <reaction evidence="3">
        <text>a monoacylglycerol + H2O = glycerol + a fatty acid + H(+)</text>
        <dbReference type="Rhea" id="RHEA:15245"/>
        <dbReference type="ChEBI" id="CHEBI:15377"/>
        <dbReference type="ChEBI" id="CHEBI:15378"/>
        <dbReference type="ChEBI" id="CHEBI:17408"/>
        <dbReference type="ChEBI" id="CHEBI:17754"/>
        <dbReference type="ChEBI" id="CHEBI:28868"/>
    </reaction>
</comment>